<sequence>MNIRRLYEAHIRAGLAPETFWKLTPREWGLQIGAAVQLQTDMRNRMAITAWVGAHNDKAGLEAFVAASGAPLPPEALDRALMNLSAGLREISIEEYLNGRSH</sequence>
<dbReference type="InterPro" id="IPR019056">
    <property type="entry name" value="Phage_TAC_6"/>
</dbReference>
<evidence type="ECO:0000313" key="2">
    <source>
        <dbReference type="Proteomes" id="UP001198571"/>
    </source>
</evidence>
<keyword evidence="2" id="KW-1185">Reference proteome</keyword>
<reference evidence="1 2" key="1">
    <citation type="submission" date="2020-07" db="EMBL/GenBank/DDBJ databases">
        <title>Pseudogemmobacter sp. nov., isolated from poultry manure in Taiwan.</title>
        <authorList>
            <person name="Lin S.-Y."/>
            <person name="Tang Y.-S."/>
            <person name="Young C.-C."/>
        </authorList>
    </citation>
    <scope>NUCLEOTIDE SEQUENCE [LARGE SCALE GENOMIC DNA]</scope>
    <source>
        <strain evidence="1 2">CC-YST710</strain>
    </source>
</reference>
<evidence type="ECO:0000313" key="1">
    <source>
        <dbReference type="EMBL" id="MCB5412347.1"/>
    </source>
</evidence>
<dbReference type="Proteomes" id="UP001198571">
    <property type="component" value="Unassembled WGS sequence"/>
</dbReference>
<accession>A0ABS8CSH9</accession>
<dbReference type="Pfam" id="PF09550">
    <property type="entry name" value="Phage_TAC_6"/>
    <property type="match status" value="1"/>
</dbReference>
<name>A0ABS8CSH9_9RHOB</name>
<dbReference type="EMBL" id="JACDXX010000045">
    <property type="protein sequence ID" value="MCB5412347.1"/>
    <property type="molecule type" value="Genomic_DNA"/>
</dbReference>
<protein>
    <submittedName>
        <fullName evidence="1">Phage tail assembly chaperone</fullName>
    </submittedName>
</protein>
<comment type="caution">
    <text evidence="1">The sequence shown here is derived from an EMBL/GenBank/DDBJ whole genome shotgun (WGS) entry which is preliminary data.</text>
</comment>
<organism evidence="1 2">
    <name type="scientific">Pseudogemmobacter faecipullorum</name>
    <dbReference type="NCBI Taxonomy" id="2755041"/>
    <lineage>
        <taxon>Bacteria</taxon>
        <taxon>Pseudomonadati</taxon>
        <taxon>Pseudomonadota</taxon>
        <taxon>Alphaproteobacteria</taxon>
        <taxon>Rhodobacterales</taxon>
        <taxon>Paracoccaceae</taxon>
        <taxon>Pseudogemmobacter</taxon>
    </lineage>
</organism>
<gene>
    <name evidence="1" type="ORF">H0485_20475</name>
</gene>
<proteinExistence type="predicted"/>